<keyword evidence="2" id="KW-0238">DNA-binding</keyword>
<dbReference type="Proteomes" id="UP000887577">
    <property type="component" value="Unplaced"/>
</dbReference>
<dbReference type="InterPro" id="IPR008116">
    <property type="entry name" value="SSDP_DNA-bd"/>
</dbReference>
<feature type="compositionally biased region" description="Low complexity" evidence="4">
    <location>
        <begin position="335"/>
        <end position="346"/>
    </location>
</feature>
<proteinExistence type="predicted"/>
<sequence length="430" mass="45680">MNYPQPTQLPPPPGSSSSSSRPIRQPPTPIDKTFSSSNAITLTPCEIQAKDKLLSFIYEYLTHIGATKTAETLKNECLPNQNPQVGDHPGLLSTWFILFWDLYTGDPERREKNNPTQEAKAFHDFGFVQPTTLRPGGYMGPPMGPPGMVPPSDGMMSPYFPRPPPYGGGRPPHSFGPPGSGPPNQMMFPPGGDVRAAAAAMHQNRMPRMPSNMNFPMRPSRFGPPYMDSPTGNPGFFMPPDSMPPSSMTPSTSVPTSMPPINGMPMSEAGSGGVGGGNGPPQPLPSLSSSNPLTGIMNGEEIKHSPSHHIGSVHGQNGNGTPLGPGSQQHPSMIGPGSAAPGAPSSVPAQQPGSVINPATSASSQQIQQQPSQSSMNNNPNQQQTFGDHSNIMDFQSADITNTNNNPNSHENLEIKKIREGLLDDFPSET</sequence>
<organism evidence="5 6">
    <name type="scientific">Panagrolaimus superbus</name>
    <dbReference type="NCBI Taxonomy" id="310955"/>
    <lineage>
        <taxon>Eukaryota</taxon>
        <taxon>Metazoa</taxon>
        <taxon>Ecdysozoa</taxon>
        <taxon>Nematoda</taxon>
        <taxon>Chromadorea</taxon>
        <taxon>Rhabditida</taxon>
        <taxon>Tylenchina</taxon>
        <taxon>Panagrolaimomorpha</taxon>
        <taxon>Panagrolaimoidea</taxon>
        <taxon>Panagrolaimidae</taxon>
        <taxon>Panagrolaimus</taxon>
    </lineage>
</organism>
<accession>A0A914ZBA7</accession>
<dbReference type="PANTHER" id="PTHR12610:SF12">
    <property type="entry name" value="SEQUENCE-SPECIFIC SINGLE-STRANDED DNA-BINDING PROTEIN, ISOFORM D"/>
    <property type="match status" value="1"/>
</dbReference>
<protein>
    <submittedName>
        <fullName evidence="6">LisH domain-containing protein</fullName>
    </submittedName>
</protein>
<dbReference type="PROSITE" id="PS50896">
    <property type="entry name" value="LISH"/>
    <property type="match status" value="1"/>
</dbReference>
<evidence type="ECO:0000313" key="5">
    <source>
        <dbReference type="Proteomes" id="UP000887577"/>
    </source>
</evidence>
<feature type="compositionally biased region" description="Gly residues" evidence="4">
    <location>
        <begin position="270"/>
        <end position="279"/>
    </location>
</feature>
<feature type="compositionally biased region" description="Low complexity" evidence="4">
    <location>
        <begin position="363"/>
        <end position="384"/>
    </location>
</feature>
<dbReference type="GO" id="GO:0045944">
    <property type="term" value="P:positive regulation of transcription by RNA polymerase II"/>
    <property type="evidence" value="ECO:0007669"/>
    <property type="project" value="TreeGrafter"/>
</dbReference>
<feature type="region of interest" description="Disordered" evidence="4">
    <location>
        <begin position="1"/>
        <end position="35"/>
    </location>
</feature>
<evidence type="ECO:0000256" key="1">
    <source>
        <dbReference type="ARBA" id="ARBA00004123"/>
    </source>
</evidence>
<dbReference type="PANTHER" id="PTHR12610">
    <property type="entry name" value="SINGLE STRANDED DNA BINDING PROTEIN"/>
    <property type="match status" value="1"/>
</dbReference>
<dbReference type="InterPro" id="IPR006594">
    <property type="entry name" value="LisH"/>
</dbReference>
<comment type="subcellular location">
    <subcellularLocation>
        <location evidence="1">Nucleus</location>
    </subcellularLocation>
</comment>
<feature type="compositionally biased region" description="Low complexity" evidence="4">
    <location>
        <begin position="285"/>
        <end position="295"/>
    </location>
</feature>
<dbReference type="GO" id="GO:0005634">
    <property type="term" value="C:nucleus"/>
    <property type="evidence" value="ECO:0007669"/>
    <property type="project" value="UniProtKB-SubCell"/>
</dbReference>
<dbReference type="WBParaSite" id="PSU_v2.g9205.t1">
    <property type="protein sequence ID" value="PSU_v2.g9205.t1"/>
    <property type="gene ID" value="PSU_v2.g9205"/>
</dbReference>
<feature type="region of interest" description="Disordered" evidence="4">
    <location>
        <begin position="240"/>
        <end position="416"/>
    </location>
</feature>
<dbReference type="AlphaFoldDB" id="A0A914ZBA7"/>
<feature type="compositionally biased region" description="Polar residues" evidence="4">
    <location>
        <begin position="347"/>
        <end position="362"/>
    </location>
</feature>
<dbReference type="GO" id="GO:0003697">
    <property type="term" value="F:single-stranded DNA binding"/>
    <property type="evidence" value="ECO:0007669"/>
    <property type="project" value="InterPro"/>
</dbReference>
<evidence type="ECO:0000256" key="2">
    <source>
        <dbReference type="ARBA" id="ARBA00023125"/>
    </source>
</evidence>
<dbReference type="PRINTS" id="PR01743">
    <property type="entry name" value="SSDNABINDING"/>
</dbReference>
<reference evidence="6" key="1">
    <citation type="submission" date="2022-11" db="UniProtKB">
        <authorList>
            <consortium name="WormBaseParasite"/>
        </authorList>
    </citation>
    <scope>IDENTIFICATION</scope>
</reference>
<evidence type="ECO:0000313" key="6">
    <source>
        <dbReference type="WBParaSite" id="PSU_v2.g9205.t1"/>
    </source>
</evidence>
<evidence type="ECO:0000256" key="4">
    <source>
        <dbReference type="SAM" id="MobiDB-lite"/>
    </source>
</evidence>
<evidence type="ECO:0000256" key="3">
    <source>
        <dbReference type="ARBA" id="ARBA00023242"/>
    </source>
</evidence>
<keyword evidence="3" id="KW-0539">Nucleus</keyword>
<feature type="compositionally biased region" description="Low complexity" evidence="4">
    <location>
        <begin position="240"/>
        <end position="260"/>
    </location>
</feature>
<keyword evidence="5" id="KW-1185">Reference proteome</keyword>
<name>A0A914ZBA7_9BILA</name>